<organism evidence="2 3">
    <name type="scientific">Jatrophihabitans cynanchi</name>
    <dbReference type="NCBI Taxonomy" id="2944128"/>
    <lineage>
        <taxon>Bacteria</taxon>
        <taxon>Bacillati</taxon>
        <taxon>Actinomycetota</taxon>
        <taxon>Actinomycetes</taxon>
        <taxon>Jatrophihabitantales</taxon>
        <taxon>Jatrophihabitantaceae</taxon>
        <taxon>Jatrophihabitans</taxon>
    </lineage>
</organism>
<dbReference type="RefSeq" id="WP_269444358.1">
    <property type="nucleotide sequence ID" value="NZ_CP097463.1"/>
</dbReference>
<dbReference type="Proteomes" id="UP001164693">
    <property type="component" value="Chromosome"/>
</dbReference>
<dbReference type="EMBL" id="CP097463">
    <property type="protein sequence ID" value="WAX57811.1"/>
    <property type="molecule type" value="Genomic_DNA"/>
</dbReference>
<feature type="compositionally biased region" description="Low complexity" evidence="1">
    <location>
        <begin position="197"/>
        <end position="208"/>
    </location>
</feature>
<feature type="region of interest" description="Disordered" evidence="1">
    <location>
        <begin position="186"/>
        <end position="208"/>
    </location>
</feature>
<dbReference type="Pfam" id="PF02620">
    <property type="entry name" value="YceD"/>
    <property type="match status" value="1"/>
</dbReference>
<protein>
    <submittedName>
        <fullName evidence="2">DUF177 domain-containing protein</fullName>
    </submittedName>
</protein>
<proteinExistence type="predicted"/>
<sequence>MPENSTPNPGAPRADPRSPFVFDVRELGRRAGSMRAYRRSVPAPAGLGLDIIAVPEGAPLAIDVRLESVTEGVLVTGSVSGPVRGECGRCLGPVHDELDVELCELFAYPDSTTDATSEQDEVHRLMGDYLDIEPVVRDATVLALPFTPLCRPDCGGLCPDCGQRVDDLPAGHAHEQLDPRWAALAAFGDTDSDADGDSSGSHTSSTKE</sequence>
<dbReference type="InterPro" id="IPR003772">
    <property type="entry name" value="YceD"/>
</dbReference>
<keyword evidence="3" id="KW-1185">Reference proteome</keyword>
<dbReference type="PANTHER" id="PTHR34374:SF1">
    <property type="entry name" value="LARGE RIBOSOMAL RNA SUBUNIT ACCUMULATION PROTEIN YCED HOMOLOG 1, CHLOROPLASTIC"/>
    <property type="match status" value="1"/>
</dbReference>
<accession>A0ABY7K3D8</accession>
<gene>
    <name evidence="2" type="ORF">M6B22_03355</name>
</gene>
<name>A0ABY7K3D8_9ACTN</name>
<evidence type="ECO:0000313" key="3">
    <source>
        <dbReference type="Proteomes" id="UP001164693"/>
    </source>
</evidence>
<evidence type="ECO:0000256" key="1">
    <source>
        <dbReference type="SAM" id="MobiDB-lite"/>
    </source>
</evidence>
<dbReference type="PANTHER" id="PTHR34374">
    <property type="entry name" value="LARGE RIBOSOMAL RNA SUBUNIT ACCUMULATION PROTEIN YCED HOMOLOG 1, CHLOROPLASTIC"/>
    <property type="match status" value="1"/>
</dbReference>
<reference evidence="2" key="1">
    <citation type="submission" date="2022-05" db="EMBL/GenBank/DDBJ databases">
        <title>Jatrophihabitans sp. SB3-54 whole genome sequence.</title>
        <authorList>
            <person name="Suh M.K."/>
            <person name="Eom M.K."/>
            <person name="Kim J.S."/>
            <person name="Kim H.S."/>
            <person name="Do H.E."/>
            <person name="Shin Y.K."/>
            <person name="Lee J.-S."/>
        </authorList>
    </citation>
    <scope>NUCLEOTIDE SEQUENCE</scope>
    <source>
        <strain evidence="2">SB3-54</strain>
    </source>
</reference>
<evidence type="ECO:0000313" key="2">
    <source>
        <dbReference type="EMBL" id="WAX57811.1"/>
    </source>
</evidence>